<dbReference type="InterPro" id="IPR036291">
    <property type="entry name" value="NAD(P)-bd_dom_sf"/>
</dbReference>
<evidence type="ECO:0000313" key="1">
    <source>
        <dbReference type="EMBL" id="RMI85198.1"/>
    </source>
</evidence>
<dbReference type="EMBL" id="RCVN01000006">
    <property type="protein sequence ID" value="RMI85198.1"/>
    <property type="molecule type" value="Genomic_DNA"/>
</dbReference>
<dbReference type="SUPFAM" id="SSF51735">
    <property type="entry name" value="NAD(P)-binding Rossmann-fold domains"/>
    <property type="match status" value="1"/>
</dbReference>
<keyword evidence="2" id="KW-1185">Reference proteome</keyword>
<proteinExistence type="predicted"/>
<sequence>MVALIEQLPIGRLAKPEEVASVVLWLCSPWASDMIGQAISVDGGFTIQ</sequence>
<protein>
    <submittedName>
        <fullName evidence="1">SDR family oxidoreductase</fullName>
    </submittedName>
</protein>
<reference evidence="1 2" key="1">
    <citation type="submission" date="2018-10" db="EMBL/GenBank/DDBJ databases">
        <title>Staphylococcus pseudoxylosus sp. nov., isolated from bovine mastitis.</title>
        <authorList>
            <person name="Macfadyen A.C."/>
            <person name="Leroy S."/>
            <person name="Harrison E.M."/>
            <person name="Parkhill J."/>
            <person name="Holmes M.A."/>
            <person name="Paterson G.K."/>
        </authorList>
    </citation>
    <scope>NUCLEOTIDE SEQUENCE [LARGE SCALE GENOMIC DNA]</scope>
    <source>
        <strain evidence="1 2">S04009</strain>
    </source>
</reference>
<name>A0AAQ0S6U6_9STAP</name>
<gene>
    <name evidence="1" type="ORF">D9V42_06395</name>
</gene>
<dbReference type="InterPro" id="IPR002347">
    <property type="entry name" value="SDR_fam"/>
</dbReference>
<accession>A0AAQ0S6U6</accession>
<dbReference type="Gene3D" id="3.40.50.720">
    <property type="entry name" value="NAD(P)-binding Rossmann-like Domain"/>
    <property type="match status" value="1"/>
</dbReference>
<dbReference type="RefSeq" id="WP_122063986.1">
    <property type="nucleotide sequence ID" value="NZ_CP149857.1"/>
</dbReference>
<comment type="caution">
    <text evidence="1">The sequence shown here is derived from an EMBL/GenBank/DDBJ whole genome shotgun (WGS) entry which is preliminary data.</text>
</comment>
<dbReference type="Proteomes" id="UP000269505">
    <property type="component" value="Unassembled WGS sequence"/>
</dbReference>
<evidence type="ECO:0000313" key="2">
    <source>
        <dbReference type="Proteomes" id="UP000269505"/>
    </source>
</evidence>
<dbReference type="AlphaFoldDB" id="A0AAQ0S6U6"/>
<organism evidence="1 2">
    <name type="scientific">Staphylococcus pseudoxylosus</name>
    <dbReference type="NCBI Taxonomy" id="2282419"/>
    <lineage>
        <taxon>Bacteria</taxon>
        <taxon>Bacillati</taxon>
        <taxon>Bacillota</taxon>
        <taxon>Bacilli</taxon>
        <taxon>Bacillales</taxon>
        <taxon>Staphylococcaceae</taxon>
        <taxon>Staphylococcus</taxon>
    </lineage>
</organism>
<dbReference type="Pfam" id="PF13561">
    <property type="entry name" value="adh_short_C2"/>
    <property type="match status" value="1"/>
</dbReference>